<comment type="caution">
    <text evidence="1">The sequence shown here is derived from an EMBL/GenBank/DDBJ whole genome shotgun (WGS) entry which is preliminary data.</text>
</comment>
<proteinExistence type="predicted"/>
<evidence type="ECO:0000313" key="1">
    <source>
        <dbReference type="EMBL" id="TKI05525.1"/>
    </source>
</evidence>
<gene>
    <name evidence="1" type="ORF">FCN80_14225</name>
</gene>
<name>A0ABY2SL75_9HYPH</name>
<sequence>MSGANIAATSKENEKIAPSGFPECRITAIIIQAPTCGILIIRPGDILPPLRPVLPNSSCFIVFFWRNHAGNLE</sequence>
<dbReference type="EMBL" id="SZPQ01000019">
    <property type="protein sequence ID" value="TKI05525.1"/>
    <property type="molecule type" value="Genomic_DNA"/>
</dbReference>
<dbReference type="Proteomes" id="UP000305202">
    <property type="component" value="Unassembled WGS sequence"/>
</dbReference>
<dbReference type="RefSeq" id="WP_136990814.1">
    <property type="nucleotide sequence ID" value="NZ_SZPQ01000019.1"/>
</dbReference>
<organism evidence="1 2">
    <name type="scientific">Martelella alba</name>
    <dbReference type="NCBI Taxonomy" id="2590451"/>
    <lineage>
        <taxon>Bacteria</taxon>
        <taxon>Pseudomonadati</taxon>
        <taxon>Pseudomonadota</taxon>
        <taxon>Alphaproteobacteria</taxon>
        <taxon>Hyphomicrobiales</taxon>
        <taxon>Aurantimonadaceae</taxon>
        <taxon>Martelella</taxon>
    </lineage>
</organism>
<keyword evidence="2" id="KW-1185">Reference proteome</keyword>
<protein>
    <submittedName>
        <fullName evidence="1">Uncharacterized protein</fullName>
    </submittedName>
</protein>
<reference evidence="1 2" key="1">
    <citation type="submission" date="2019-04" db="EMBL/GenBank/DDBJ databases">
        <authorList>
            <person name="Li M."/>
            <person name="Gao C."/>
        </authorList>
    </citation>
    <scope>NUCLEOTIDE SEQUENCE [LARGE SCALE GENOMIC DNA]</scope>
    <source>
        <strain evidence="1 2">BGMRC 2031</strain>
    </source>
</reference>
<evidence type="ECO:0000313" key="2">
    <source>
        <dbReference type="Proteomes" id="UP000305202"/>
    </source>
</evidence>
<accession>A0ABY2SL75</accession>